<dbReference type="AlphaFoldDB" id="A0A517T4V6"/>
<name>A0A517T4V6_9PLAN</name>
<dbReference type="OrthoDB" id="292107at2"/>
<accession>A0A517T4V6</accession>
<evidence type="ECO:0000313" key="2">
    <source>
        <dbReference type="Proteomes" id="UP000319976"/>
    </source>
</evidence>
<dbReference type="RefSeq" id="WP_145259723.1">
    <property type="nucleotide sequence ID" value="NZ_CP036316.1"/>
</dbReference>
<dbReference type="Proteomes" id="UP000319976">
    <property type="component" value="Chromosome"/>
</dbReference>
<gene>
    <name evidence="1" type="ORF">V22_06370</name>
</gene>
<keyword evidence="2" id="KW-1185">Reference proteome</keyword>
<evidence type="ECO:0000313" key="1">
    <source>
        <dbReference type="EMBL" id="QDT63416.1"/>
    </source>
</evidence>
<protein>
    <recommendedName>
        <fullName evidence="3">PilZ domain-containing protein</fullName>
    </recommendedName>
</protein>
<dbReference type="EMBL" id="CP036316">
    <property type="protein sequence ID" value="QDT63416.1"/>
    <property type="molecule type" value="Genomic_DNA"/>
</dbReference>
<evidence type="ECO:0008006" key="3">
    <source>
        <dbReference type="Google" id="ProtNLM"/>
    </source>
</evidence>
<reference evidence="1 2" key="1">
    <citation type="submission" date="2019-02" db="EMBL/GenBank/DDBJ databases">
        <title>Deep-cultivation of Planctomycetes and their phenomic and genomic characterization uncovers novel biology.</title>
        <authorList>
            <person name="Wiegand S."/>
            <person name="Jogler M."/>
            <person name="Boedeker C."/>
            <person name="Pinto D."/>
            <person name="Vollmers J."/>
            <person name="Rivas-Marin E."/>
            <person name="Kohn T."/>
            <person name="Peeters S.H."/>
            <person name="Heuer A."/>
            <person name="Rast P."/>
            <person name="Oberbeckmann S."/>
            <person name="Bunk B."/>
            <person name="Jeske O."/>
            <person name="Meyerdierks A."/>
            <person name="Storesund J.E."/>
            <person name="Kallscheuer N."/>
            <person name="Luecker S."/>
            <person name="Lage O.M."/>
            <person name="Pohl T."/>
            <person name="Merkel B.J."/>
            <person name="Hornburger P."/>
            <person name="Mueller R.-W."/>
            <person name="Bruemmer F."/>
            <person name="Labrenz M."/>
            <person name="Spormann A.M."/>
            <person name="Op den Camp H."/>
            <person name="Overmann J."/>
            <person name="Amann R."/>
            <person name="Jetten M.S.M."/>
            <person name="Mascher T."/>
            <person name="Medema M.H."/>
            <person name="Devos D.P."/>
            <person name="Kaster A.-K."/>
            <person name="Ovreas L."/>
            <person name="Rohde M."/>
            <person name="Galperin M.Y."/>
            <person name="Jogler C."/>
        </authorList>
    </citation>
    <scope>NUCLEOTIDE SEQUENCE [LARGE SCALE GENOMIC DNA]</scope>
    <source>
        <strain evidence="1 2">V22</strain>
    </source>
</reference>
<organism evidence="1 2">
    <name type="scientific">Calycomorphotria hydatis</name>
    <dbReference type="NCBI Taxonomy" id="2528027"/>
    <lineage>
        <taxon>Bacteria</taxon>
        <taxon>Pseudomonadati</taxon>
        <taxon>Planctomycetota</taxon>
        <taxon>Planctomycetia</taxon>
        <taxon>Planctomycetales</taxon>
        <taxon>Planctomycetaceae</taxon>
        <taxon>Calycomorphotria</taxon>
    </lineage>
</organism>
<sequence>MPATATKTTACSLAALEQVWQERQLPRVSWVKPGLSRVNRQSHRVPFHVELVVTPYDLKQREICGEPMIANGCDISLRGISFTHVEQIVSSYALVEMTDVTAAEKRIGPLFVKLRWCHFIGPNRYQSGGLILHAYDED</sequence>
<proteinExistence type="predicted"/>
<dbReference type="KEGG" id="chya:V22_06370"/>